<protein>
    <submittedName>
        <fullName evidence="2">Uncharacterized protein</fullName>
    </submittedName>
</protein>
<proteinExistence type="predicted"/>
<evidence type="ECO:0000256" key="1">
    <source>
        <dbReference type="SAM" id="MobiDB-lite"/>
    </source>
</evidence>
<feature type="compositionally biased region" description="Polar residues" evidence="1">
    <location>
        <begin position="1"/>
        <end position="11"/>
    </location>
</feature>
<organism evidence="2">
    <name type="scientific">Anguilla anguilla</name>
    <name type="common">European freshwater eel</name>
    <name type="synonym">Muraena anguilla</name>
    <dbReference type="NCBI Taxonomy" id="7936"/>
    <lineage>
        <taxon>Eukaryota</taxon>
        <taxon>Metazoa</taxon>
        <taxon>Chordata</taxon>
        <taxon>Craniata</taxon>
        <taxon>Vertebrata</taxon>
        <taxon>Euteleostomi</taxon>
        <taxon>Actinopterygii</taxon>
        <taxon>Neopterygii</taxon>
        <taxon>Teleostei</taxon>
        <taxon>Anguilliformes</taxon>
        <taxon>Anguillidae</taxon>
        <taxon>Anguilla</taxon>
    </lineage>
</organism>
<evidence type="ECO:0000313" key="2">
    <source>
        <dbReference type="EMBL" id="JAH91198.1"/>
    </source>
</evidence>
<dbReference type="EMBL" id="GBXM01017379">
    <property type="protein sequence ID" value="JAH91198.1"/>
    <property type="molecule type" value="Transcribed_RNA"/>
</dbReference>
<reference evidence="2" key="2">
    <citation type="journal article" date="2015" name="Fish Shellfish Immunol.">
        <title>Early steps in the European eel (Anguilla anguilla)-Vibrio vulnificus interaction in the gills: Role of the RtxA13 toxin.</title>
        <authorList>
            <person name="Callol A."/>
            <person name="Pajuelo D."/>
            <person name="Ebbesson L."/>
            <person name="Teles M."/>
            <person name="MacKenzie S."/>
            <person name="Amaro C."/>
        </authorList>
    </citation>
    <scope>NUCLEOTIDE SEQUENCE</scope>
</reference>
<reference evidence="2" key="1">
    <citation type="submission" date="2014-11" db="EMBL/GenBank/DDBJ databases">
        <authorList>
            <person name="Amaro Gonzalez C."/>
        </authorList>
    </citation>
    <scope>NUCLEOTIDE SEQUENCE</scope>
</reference>
<dbReference type="AlphaFoldDB" id="A0A0E9WP08"/>
<sequence>MSNQRTHSAPTGSADRKPGWRMREGLQIGDGLVRPVRILLLVQFRLRKHVVQLIDGHLIEGDHVLEFLQLLRILADASFGSLNIGNSGFACLQLLGIDLAGLRVHRLRDAQGSELRLKLFHHGDVGHRALVEAPVDRSGLLWQRAQPGRDGIATRLQAVEHGPLVGRNPLGKRHPVDGFESSATASHVPNFLPK</sequence>
<accession>A0A0E9WP08</accession>
<name>A0A0E9WP08_ANGAN</name>
<feature type="region of interest" description="Disordered" evidence="1">
    <location>
        <begin position="164"/>
        <end position="184"/>
    </location>
</feature>
<feature type="region of interest" description="Disordered" evidence="1">
    <location>
        <begin position="1"/>
        <end position="20"/>
    </location>
</feature>